<evidence type="ECO:0000313" key="1">
    <source>
        <dbReference type="EMBL" id="GFE53858.1"/>
    </source>
</evidence>
<organism evidence="1 2">
    <name type="scientific">Babesia ovis</name>
    <dbReference type="NCBI Taxonomy" id="5869"/>
    <lineage>
        <taxon>Eukaryota</taxon>
        <taxon>Sar</taxon>
        <taxon>Alveolata</taxon>
        <taxon>Apicomplexa</taxon>
        <taxon>Aconoidasida</taxon>
        <taxon>Piroplasmida</taxon>
        <taxon>Babesiidae</taxon>
        <taxon>Babesia</taxon>
    </lineage>
</organism>
<dbReference type="AlphaFoldDB" id="A0A9W5T9R2"/>
<reference evidence="1" key="1">
    <citation type="submission" date="2019-12" db="EMBL/GenBank/DDBJ databases">
        <title>Genome sequence of Babesia ovis.</title>
        <authorList>
            <person name="Yamagishi J."/>
            <person name="Sevinc F."/>
            <person name="Xuan X."/>
        </authorList>
    </citation>
    <scope>NUCLEOTIDE SEQUENCE</scope>
    <source>
        <strain evidence="1">Selcuk</strain>
    </source>
</reference>
<dbReference type="Proteomes" id="UP001057455">
    <property type="component" value="Unassembled WGS sequence"/>
</dbReference>
<dbReference type="EMBL" id="BLIY01000008">
    <property type="protein sequence ID" value="GFE53858.1"/>
    <property type="molecule type" value="Genomic_DNA"/>
</dbReference>
<proteinExistence type="predicted"/>
<sequence length="269" mass="30629">MVIALLAGVKSEDAGILIKKLSNEEVINRAYTITAAHFFIHCQHMCKLLRSTLTKTALSDETLNAYRNAKNEIDNALALIDSDNDLTIPFAILLEEKRILHLEQPVPNIQTIVNIVPKILGLLRVYARALNDECKNREHCINHRKVTASGEYFKVEVPTIMATGLLLIYEKLGVQDKALPPGLLLSYRWYLMGKGNFAEQKERFLDSAATYYPKFYKGKTWELISNLWRAIDGAADEKLKIMLEPLRNMQAMLESLNIDEEFNLDDYAL</sequence>
<name>A0A9W5T9R2_BABOV</name>
<comment type="caution">
    <text evidence="1">The sequence shown here is derived from an EMBL/GenBank/DDBJ whole genome shotgun (WGS) entry which is preliminary data.</text>
</comment>
<gene>
    <name evidence="1" type="ORF">BaOVIS_012620</name>
</gene>
<evidence type="ECO:0000313" key="2">
    <source>
        <dbReference type="Proteomes" id="UP001057455"/>
    </source>
</evidence>
<protein>
    <submittedName>
        <fullName evidence="1">Uncharacterized protein</fullName>
    </submittedName>
</protein>
<accession>A0A9W5T9R2</accession>
<keyword evidence="2" id="KW-1185">Reference proteome</keyword>